<proteinExistence type="predicted"/>
<sequence>MKKISFLGMSIVLALTLVIGLAVDLMVEFKSESIFMQMSLFSFKLLFSLLSMLCVQIAIAFTFNLKLLPMLIGKDYPSNYFRWSKFRYLEVFFLFNLWSMGDLQYFTVVIVNFALVELTHLYLVYRSINNKLESTI</sequence>
<feature type="transmembrane region" description="Helical" evidence="1">
    <location>
        <begin position="105"/>
        <end position="125"/>
    </location>
</feature>
<keyword evidence="1" id="KW-1133">Transmembrane helix</keyword>
<dbReference type="KEGG" id="sog:RA178_04685"/>
<keyword evidence="1" id="KW-0812">Transmembrane</keyword>
<organism evidence="2">
    <name type="scientific">Shewanella oncorhynchi</name>
    <dbReference type="NCBI Taxonomy" id="2726434"/>
    <lineage>
        <taxon>Bacteria</taxon>
        <taxon>Pseudomonadati</taxon>
        <taxon>Pseudomonadota</taxon>
        <taxon>Gammaproteobacteria</taxon>
        <taxon>Alteromonadales</taxon>
        <taxon>Shewanellaceae</taxon>
        <taxon>Shewanella</taxon>
    </lineage>
</organism>
<keyword evidence="1" id="KW-0472">Membrane</keyword>
<dbReference type="AlphaFoldDB" id="A0AA50KF51"/>
<reference evidence="2" key="1">
    <citation type="submission" date="2023-08" db="EMBL/GenBank/DDBJ databases">
        <title>Complete genome sequence of Shewanella oncorhynchi Z-P2, a siderophore putrebactin-producing bacterium.</title>
        <authorList>
            <person name="Zhang Y."/>
        </authorList>
    </citation>
    <scope>NUCLEOTIDE SEQUENCE</scope>
    <source>
        <strain evidence="2">Z-P2</strain>
    </source>
</reference>
<dbReference type="RefSeq" id="WP_306684750.1">
    <property type="nucleotide sequence ID" value="NZ_CP132914.1"/>
</dbReference>
<dbReference type="Proteomes" id="UP001236800">
    <property type="component" value="Chromosome"/>
</dbReference>
<protein>
    <submittedName>
        <fullName evidence="2">Uncharacterized protein</fullName>
    </submittedName>
</protein>
<dbReference type="EMBL" id="CP132914">
    <property type="protein sequence ID" value="WMB73925.1"/>
    <property type="molecule type" value="Genomic_DNA"/>
</dbReference>
<evidence type="ECO:0000256" key="1">
    <source>
        <dbReference type="SAM" id="Phobius"/>
    </source>
</evidence>
<name>A0AA50KF51_9GAMM</name>
<gene>
    <name evidence="2" type="ORF">RA178_04685</name>
</gene>
<feature type="transmembrane region" description="Helical" evidence="1">
    <location>
        <begin position="46"/>
        <end position="68"/>
    </location>
</feature>
<dbReference type="GeneID" id="301338455"/>
<accession>A0AA50KF51</accession>
<evidence type="ECO:0000313" key="2">
    <source>
        <dbReference type="EMBL" id="WMB73925.1"/>
    </source>
</evidence>